<gene>
    <name evidence="16" type="ordered locus">PputGB1_1976</name>
</gene>
<evidence type="ECO:0000256" key="7">
    <source>
        <dbReference type="ARBA" id="ARBA00022614"/>
    </source>
</evidence>
<keyword evidence="6 14" id="KW-0964">Secreted</keyword>
<keyword evidence="13 14" id="KW-1035">Host cytoplasm</keyword>
<evidence type="ECO:0000259" key="15">
    <source>
        <dbReference type="PROSITE" id="PS52053"/>
    </source>
</evidence>
<dbReference type="GO" id="GO:0016567">
    <property type="term" value="P:protein ubiquitination"/>
    <property type="evidence" value="ECO:0007669"/>
    <property type="project" value="InterPro"/>
</dbReference>
<comment type="similarity">
    <text evidence="4 14">Belongs to the LRR-containing bacterial E3 ligase family.</text>
</comment>
<evidence type="ECO:0000256" key="8">
    <source>
        <dbReference type="ARBA" id="ARBA00022679"/>
    </source>
</evidence>
<dbReference type="InterPro" id="IPR001611">
    <property type="entry name" value="Leu-rich_rpt"/>
</dbReference>
<comment type="catalytic activity">
    <reaction evidence="1">
        <text>S-ubiquitinyl-[E2 ubiquitin-conjugating enzyme]-L-cysteine + [acceptor protein]-L-lysine = [E2 ubiquitin-conjugating enzyme]-L-cysteine + N(6)-ubiquitinyl-[acceptor protein]-L-lysine.</text>
        <dbReference type="EC" id="2.3.2.27"/>
    </reaction>
</comment>
<dbReference type="PANTHER" id="PTHR47114:SF2">
    <property type="entry name" value="OLIGODENDROCYTE-MYELIN GLYCOPROTEIN"/>
    <property type="match status" value="1"/>
</dbReference>
<dbReference type="Pfam" id="PF20178">
    <property type="entry name" value="ToxA_N"/>
    <property type="match status" value="1"/>
</dbReference>
<keyword evidence="12" id="KW-0843">Virulence</keyword>
<evidence type="ECO:0000256" key="13">
    <source>
        <dbReference type="ARBA" id="ARBA00023200"/>
    </source>
</evidence>
<dbReference type="Pfam" id="PF13855">
    <property type="entry name" value="LRR_8"/>
    <property type="match status" value="1"/>
</dbReference>
<keyword evidence="11 14" id="KW-0832">Ubl conjugation</keyword>
<dbReference type="InterPro" id="IPR046673">
    <property type="entry name" value="ToxA_N"/>
</dbReference>
<accession>B0KKH3</accession>
<dbReference type="GO" id="GO:0030430">
    <property type="term" value="C:host cell cytoplasm"/>
    <property type="evidence" value="ECO:0007669"/>
    <property type="project" value="UniProtKB-SubCell"/>
</dbReference>
<evidence type="ECO:0000256" key="2">
    <source>
        <dbReference type="ARBA" id="ARBA00004192"/>
    </source>
</evidence>
<dbReference type="EC" id="2.3.2.27" evidence="5"/>
<feature type="domain" description="NEL" evidence="15">
    <location>
        <begin position="1111"/>
        <end position="1393"/>
    </location>
</feature>
<dbReference type="InterPro" id="IPR029487">
    <property type="entry name" value="NEL_dom"/>
</dbReference>
<dbReference type="KEGG" id="ppg:PputGB1_1976"/>
<proteinExistence type="inferred from homology"/>
<evidence type="ECO:0000256" key="5">
    <source>
        <dbReference type="ARBA" id="ARBA00012483"/>
    </source>
</evidence>
<organism evidence="16 17">
    <name type="scientific">Pseudomonas putida (strain GB-1)</name>
    <dbReference type="NCBI Taxonomy" id="76869"/>
    <lineage>
        <taxon>Bacteria</taxon>
        <taxon>Pseudomonadati</taxon>
        <taxon>Pseudomonadota</taxon>
        <taxon>Gammaproteobacteria</taxon>
        <taxon>Pseudomonadales</taxon>
        <taxon>Pseudomonadaceae</taxon>
        <taxon>Pseudomonas</taxon>
    </lineage>
</organism>
<dbReference type="EMBL" id="CP000926">
    <property type="protein sequence ID" value="ABY97879.1"/>
    <property type="molecule type" value="Genomic_DNA"/>
</dbReference>
<dbReference type="Pfam" id="PF14496">
    <property type="entry name" value="NEL"/>
    <property type="match status" value="1"/>
</dbReference>
<name>B0KKH3_PSEPG</name>
<evidence type="ECO:0000256" key="12">
    <source>
        <dbReference type="ARBA" id="ARBA00023026"/>
    </source>
</evidence>
<evidence type="ECO:0000256" key="6">
    <source>
        <dbReference type="ARBA" id="ARBA00022525"/>
    </source>
</evidence>
<dbReference type="HOGENOM" id="CLU_000909_1_0_6"/>
<dbReference type="Proteomes" id="UP000002157">
    <property type="component" value="Chromosome"/>
</dbReference>
<keyword evidence="7" id="KW-0433">Leucine-rich repeat</keyword>
<dbReference type="PANTHER" id="PTHR47114">
    <property type="match status" value="1"/>
</dbReference>
<evidence type="ECO:0000256" key="1">
    <source>
        <dbReference type="ARBA" id="ARBA00000900"/>
    </source>
</evidence>
<keyword evidence="8 14" id="KW-0808">Transferase</keyword>
<dbReference type="GO" id="GO:0005576">
    <property type="term" value="C:extracellular region"/>
    <property type="evidence" value="ECO:0007669"/>
    <property type="project" value="UniProtKB-SubCell"/>
</dbReference>
<comment type="PTM">
    <text evidence="14">Ubiquitinated in the presence of host E1 ubiquitin-activating enzyme, E2 ubiquitin-conjugating enzyme and ubiquitin.</text>
</comment>
<evidence type="ECO:0000256" key="3">
    <source>
        <dbReference type="ARBA" id="ARBA00004613"/>
    </source>
</evidence>
<dbReference type="SUPFAM" id="SSF52047">
    <property type="entry name" value="RNI-like"/>
    <property type="match status" value="1"/>
</dbReference>
<feature type="active site" description="Glycyl thioester intermediate" evidence="14">
    <location>
        <position position="1198"/>
    </location>
</feature>
<dbReference type="InterPro" id="IPR051071">
    <property type="entry name" value="LRR-bact_E3_ubiq_ligases"/>
</dbReference>
<dbReference type="SMART" id="SM00369">
    <property type="entry name" value="LRR_TYP"/>
    <property type="match status" value="3"/>
</dbReference>
<evidence type="ECO:0000256" key="4">
    <source>
        <dbReference type="ARBA" id="ARBA00009868"/>
    </source>
</evidence>
<evidence type="ECO:0000256" key="11">
    <source>
        <dbReference type="ARBA" id="ARBA00022843"/>
    </source>
</evidence>
<comment type="subcellular location">
    <subcellularLocation>
        <location evidence="2">Host cytoplasm</location>
    </subcellularLocation>
    <subcellularLocation>
        <location evidence="3">Secreted</location>
    </subcellularLocation>
</comment>
<evidence type="ECO:0000313" key="17">
    <source>
        <dbReference type="Proteomes" id="UP000002157"/>
    </source>
</evidence>
<evidence type="ECO:0000313" key="16">
    <source>
        <dbReference type="EMBL" id="ABY97879.1"/>
    </source>
</evidence>
<sequence length="1393" mass="154081">MATSVIPADSIDALIASRLPGWLKGASAEHLALLRVALLRQQKAQDALNARLQAISPLETFAESLLASALAEHSITQLDLHLAQVTLVTRRLNPPIAPSLPLYWSQIVSTQVLLSAALHNFHENETLPGWFATGSQLVDASGQVLPLSVKAFVELCRRLDIGRQYQNHLKLHLEGEVITEVMEEASSANLDAAAILARTKGEIDEQTYQRIARIVNAAPLSPADNTVLKCHTLRLLGKQVVGALVIEVRQHAELLGVIAWFPEDPYAPVSGYATWELLYTALGVRLRSEAYRKYFQRFIAERDRVAFHTALNLQLTQDDTGSPLELDGRCFVVEGGVFVALRKARLHKILDDARVLAVSTEDEDIADRHARLQGYLNLGLSIAGLAALFVPVLGQALLGLTAVQLADEVYEGYQDWQLGDRNAALGHLFNVAETVALGAVTAAGTAALGKLAQRVARVDAMVPVSLEDGQLRLCDPALSAYQHDGVNLIVGQAATENGRTLRRLHDATYEVSEHSDGTLRIHHPTRPGAYVPALEHNGAGGWVHEFEQPQCWQDAAYMVRRLASRTAQVSDEAASVALQVTGFDADCLRRLLLENAPPPARLLDALERQQLHHDYPALRGGAFEELFNERQVNPQAADHLLMRNFPSLSHRCAWEIVEGANSDELESLTSAGRVPLALAERARWAVRDSRIDRACAGLRQASAANDDSARLARGLIDAIAPWPAGVEVELPTADQGGLLQALMRQLDSRQLQLLGGSQMTESALGERLGREALADREAAARLIGLARVGQGIRPPVRLYDGRLGYPLSGHLSGTRQALKRTLNHVYPLMSNEQLEAYLQDLAQRGIDPWNHVSQLLRAKFSLKQALQSWRNETGLNIIRRLRRIKVARRIMASWQRMNPGELTGDYHLTIAGDRVGDLPSLPENVAFDHITHLTLRDMRMAALDAGFLARFSKVRNLDLRGNQLTRLPAGIEQLAELRNLRLGGNRIVLSSDDNLRLSQLVGLRRLELNGNPVGLLPPLTSFPLLRRLSLRNTGLGNLPAELARHGNLELLDMRGNQIQTLPEALSMLPLRLLGGLELHDNPLSDETLQRLQLARAAAGASERTQATHLSIDASDATPWLSGFTAAQREVRLARWNLLRQEDGASDLFQFIADLQDLREYHARPRDLQARVWHILEACEQHAEVRASLFEQASRPRSCSDELLLTLSELEVGAMASRAASASSGLQRERALVMLGRSLSRLDKVNAIAARHIAHYYSDDPVEVYLAYRVKLAESLDLPAQPEHMAYESVSGVSHKDLESARSEVLREETPQSLAQALADRSFWQDYLSSHQSARFSRMNEPFQQRLDTLLEQSEALSDHDYLMQTEQISAEREAAQRQLFLELSREAIERQGL</sequence>
<dbReference type="Gene3D" id="3.80.10.10">
    <property type="entry name" value="Ribonuclease Inhibitor"/>
    <property type="match status" value="1"/>
</dbReference>
<keyword evidence="10 14" id="KW-0833">Ubl conjugation pathway</keyword>
<dbReference type="PROSITE" id="PS51450">
    <property type="entry name" value="LRR"/>
    <property type="match status" value="1"/>
</dbReference>
<dbReference type="eggNOG" id="COG4886">
    <property type="taxonomic scope" value="Bacteria"/>
</dbReference>
<dbReference type="GO" id="GO:0061630">
    <property type="term" value="F:ubiquitin protein ligase activity"/>
    <property type="evidence" value="ECO:0007669"/>
    <property type="project" value="UniProtKB-EC"/>
</dbReference>
<reference evidence="16 17" key="1">
    <citation type="submission" date="2008-01" db="EMBL/GenBank/DDBJ databases">
        <title>Complete sequence of Pseudomonas putida GB-1.</title>
        <authorList>
            <consortium name="US DOE Joint Genome Institute"/>
            <person name="Copeland A."/>
            <person name="Lucas S."/>
            <person name="Lapidus A."/>
            <person name="Barry K."/>
            <person name="Glavina del Rio T."/>
            <person name="Dalin E."/>
            <person name="Tice H."/>
            <person name="Pitluck S."/>
            <person name="Bruce D."/>
            <person name="Goodwin L."/>
            <person name="Chertkov O."/>
            <person name="Brettin T."/>
            <person name="Detter J.C."/>
            <person name="Han C."/>
            <person name="Kuske C.R."/>
            <person name="Schmutz J."/>
            <person name="Larimer F."/>
            <person name="Land M."/>
            <person name="Hauser L."/>
            <person name="Kyrpides N."/>
            <person name="Kim E."/>
            <person name="McCarthy J.K."/>
            <person name="Richardson P."/>
        </authorList>
    </citation>
    <scope>NUCLEOTIDE SEQUENCE [LARGE SCALE GENOMIC DNA]</scope>
    <source>
        <strain evidence="16 17">GB-1</strain>
    </source>
</reference>
<dbReference type="InterPro" id="IPR003591">
    <property type="entry name" value="Leu-rich_rpt_typical-subtyp"/>
</dbReference>
<evidence type="ECO:0000256" key="9">
    <source>
        <dbReference type="ARBA" id="ARBA00022737"/>
    </source>
</evidence>
<dbReference type="PROSITE" id="PS52053">
    <property type="entry name" value="NEL"/>
    <property type="match status" value="1"/>
</dbReference>
<dbReference type="RefSeq" id="WP_012271632.1">
    <property type="nucleotide sequence ID" value="NC_010322.1"/>
</dbReference>
<evidence type="ECO:0000256" key="10">
    <source>
        <dbReference type="ARBA" id="ARBA00022786"/>
    </source>
</evidence>
<protein>
    <recommendedName>
        <fullName evidence="5">RING-type E3 ubiquitin transferase</fullName>
        <ecNumber evidence="5">2.3.2.27</ecNumber>
    </recommendedName>
</protein>
<dbReference type="Gene3D" id="1.20.58.360">
    <property type="entry name" value="Shigella T3SS effector IpaH defines"/>
    <property type="match status" value="1"/>
</dbReference>
<keyword evidence="9" id="KW-0677">Repeat</keyword>
<dbReference type="InterPro" id="IPR032675">
    <property type="entry name" value="LRR_dom_sf"/>
</dbReference>
<evidence type="ECO:0000256" key="14">
    <source>
        <dbReference type="PROSITE-ProRule" id="PRU01398"/>
    </source>
</evidence>